<organism evidence="2 3">
    <name type="scientific">Rangifer tarandus platyrhynchus</name>
    <name type="common">Svalbard reindeer</name>
    <dbReference type="NCBI Taxonomy" id="3082113"/>
    <lineage>
        <taxon>Eukaryota</taxon>
        <taxon>Metazoa</taxon>
        <taxon>Chordata</taxon>
        <taxon>Craniata</taxon>
        <taxon>Vertebrata</taxon>
        <taxon>Euteleostomi</taxon>
        <taxon>Mammalia</taxon>
        <taxon>Eutheria</taxon>
        <taxon>Laurasiatheria</taxon>
        <taxon>Artiodactyla</taxon>
        <taxon>Ruminantia</taxon>
        <taxon>Pecora</taxon>
        <taxon>Cervidae</taxon>
        <taxon>Odocoileinae</taxon>
        <taxon>Rangifer</taxon>
    </lineage>
</organism>
<protein>
    <submittedName>
        <fullName evidence="2">Uncharacterized protein</fullName>
    </submittedName>
</protein>
<evidence type="ECO:0000313" key="2">
    <source>
        <dbReference type="EMBL" id="CAI9160205.1"/>
    </source>
</evidence>
<gene>
    <name evidence="2" type="ORF">MRATA1EN1_LOCUS9167</name>
</gene>
<accession>A0ABN8YGN4</accession>
<evidence type="ECO:0000256" key="1">
    <source>
        <dbReference type="SAM" id="MobiDB-lite"/>
    </source>
</evidence>
<dbReference type="Proteomes" id="UP001176941">
    <property type="component" value="Chromosome 2"/>
</dbReference>
<feature type="region of interest" description="Disordered" evidence="1">
    <location>
        <begin position="71"/>
        <end position="104"/>
    </location>
</feature>
<keyword evidence="3" id="KW-1185">Reference proteome</keyword>
<evidence type="ECO:0000313" key="3">
    <source>
        <dbReference type="Proteomes" id="UP001176941"/>
    </source>
</evidence>
<name>A0ABN8YGN4_RANTA</name>
<dbReference type="EMBL" id="OX459938">
    <property type="protein sequence ID" value="CAI9160205.1"/>
    <property type="molecule type" value="Genomic_DNA"/>
</dbReference>
<feature type="region of interest" description="Disordered" evidence="1">
    <location>
        <begin position="1"/>
        <end position="29"/>
    </location>
</feature>
<sequence>MDSAPLKVSQGLEEERDRGGPGASGPLAQTSGVAYLVPVLGKGTWIHPSYKHSGMCWNRVQLLGHHNTGKGLKAASLAHPSPRSSSATSRHPRGLGARSAGPARLRIPPTLQHRWAVNCALHLRLRHLPEG</sequence>
<proteinExistence type="predicted"/>
<reference evidence="2" key="1">
    <citation type="submission" date="2023-04" db="EMBL/GenBank/DDBJ databases">
        <authorList>
            <consortium name="ELIXIR-Norway"/>
        </authorList>
    </citation>
    <scope>NUCLEOTIDE SEQUENCE [LARGE SCALE GENOMIC DNA]</scope>
</reference>